<protein>
    <submittedName>
        <fullName evidence="1">Uncharacterized protein</fullName>
    </submittedName>
</protein>
<dbReference type="AlphaFoldDB" id="A0AAX2EKZ6"/>
<evidence type="ECO:0000313" key="4">
    <source>
        <dbReference type="Proteomes" id="UP000199173"/>
    </source>
</evidence>
<gene>
    <name evidence="2" type="ORF">SAMN03159428_00083</name>
    <name evidence="1" type="ORF">SAMN03159514_00084</name>
</gene>
<proteinExistence type="predicted"/>
<dbReference type="EMBL" id="FPAV01000001">
    <property type="protein sequence ID" value="SFT34707.1"/>
    <property type="molecule type" value="Genomic_DNA"/>
</dbReference>
<dbReference type="EMBL" id="FOYJ01000001">
    <property type="protein sequence ID" value="SFQ95175.1"/>
    <property type="molecule type" value="Genomic_DNA"/>
</dbReference>
<evidence type="ECO:0000313" key="1">
    <source>
        <dbReference type="EMBL" id="SFQ95175.1"/>
    </source>
</evidence>
<dbReference type="Proteomes" id="UP000199173">
    <property type="component" value="Unassembled WGS sequence"/>
</dbReference>
<comment type="caution">
    <text evidence="1">The sequence shown here is derived from an EMBL/GenBank/DDBJ whole genome shotgun (WGS) entry which is preliminary data.</text>
</comment>
<sequence length="101" mass="11422">MATQQQKDDLINIILELKKLCDSKIDSEKGSIYTYISIKLTSFIKTIDSYDCSIFSNQVIIDLMFWANQAVNALKTPTEEDDLAALNIIVGKLAYQFPVIK</sequence>
<dbReference type="KEGG" id="krd:A3780_03680"/>
<keyword evidence="3" id="KW-1185">Reference proteome</keyword>
<dbReference type="RefSeq" id="WP_035943179.1">
    <property type="nucleotide sequence ID" value="NZ_CP015113.1"/>
</dbReference>
<dbReference type="Proteomes" id="UP000198760">
    <property type="component" value="Unassembled WGS sequence"/>
</dbReference>
<accession>A0AAX2EKZ6</accession>
<organism evidence="1 4">
    <name type="scientific">Kosakonia radicincitans</name>
    <dbReference type="NCBI Taxonomy" id="283686"/>
    <lineage>
        <taxon>Bacteria</taxon>
        <taxon>Pseudomonadati</taxon>
        <taxon>Pseudomonadota</taxon>
        <taxon>Gammaproteobacteria</taxon>
        <taxon>Enterobacterales</taxon>
        <taxon>Enterobacteriaceae</taxon>
        <taxon>Kosakonia</taxon>
    </lineage>
</organism>
<name>A0AAX2EKZ6_9ENTR</name>
<evidence type="ECO:0000313" key="3">
    <source>
        <dbReference type="Proteomes" id="UP000198760"/>
    </source>
</evidence>
<reference evidence="3 4" key="1">
    <citation type="submission" date="2016-10" db="EMBL/GenBank/DDBJ databases">
        <authorList>
            <person name="Varghese N."/>
            <person name="Submissions S."/>
        </authorList>
    </citation>
    <scope>NUCLEOTIDE SEQUENCE [LARGE SCALE GENOMIC DNA]</scope>
    <source>
        <strain evidence="2 3">NFIX06</strain>
        <strain evidence="1 4">NFIX08</strain>
    </source>
</reference>
<evidence type="ECO:0000313" key="2">
    <source>
        <dbReference type="EMBL" id="SFT34707.1"/>
    </source>
</evidence>